<evidence type="ECO:0000256" key="4">
    <source>
        <dbReference type="ARBA" id="ARBA00010231"/>
    </source>
</evidence>
<evidence type="ECO:0000259" key="11">
    <source>
        <dbReference type="Pfam" id="PF00408"/>
    </source>
</evidence>
<comment type="catalytic activity">
    <reaction evidence="1">
        <text>alpha-D-mannose 1-phosphate = D-mannose 6-phosphate</text>
        <dbReference type="Rhea" id="RHEA:11140"/>
        <dbReference type="ChEBI" id="CHEBI:58409"/>
        <dbReference type="ChEBI" id="CHEBI:58735"/>
        <dbReference type="EC" id="5.4.2.8"/>
    </reaction>
</comment>
<comment type="pathway">
    <text evidence="3">Nucleotide-sugar biosynthesis; GDP-alpha-D-mannose biosynthesis; alpha-D-mannose 1-phosphate from D-fructose 6-phosphate: step 2/2.</text>
</comment>
<proteinExistence type="inferred from homology"/>
<dbReference type="PANTHER" id="PTHR43771:SF2">
    <property type="entry name" value="PHOSPHOMANNOMUTASE_PHOSPHOGLUCOMUTASE"/>
    <property type="match status" value="1"/>
</dbReference>
<comment type="cofactor">
    <cofactor evidence="2">
        <name>Mg(2+)</name>
        <dbReference type="ChEBI" id="CHEBI:18420"/>
    </cofactor>
</comment>
<evidence type="ECO:0000256" key="9">
    <source>
        <dbReference type="ARBA" id="ARBA00023235"/>
    </source>
</evidence>
<dbReference type="GO" id="GO:0046872">
    <property type="term" value="F:metal ion binding"/>
    <property type="evidence" value="ECO:0007669"/>
    <property type="project" value="UniProtKB-KW"/>
</dbReference>
<evidence type="ECO:0000256" key="3">
    <source>
        <dbReference type="ARBA" id="ARBA00004699"/>
    </source>
</evidence>
<keyword evidence="8" id="KW-0460">Magnesium</keyword>
<feature type="transmembrane region" description="Helical" evidence="10">
    <location>
        <begin position="218"/>
        <end position="242"/>
    </location>
</feature>
<evidence type="ECO:0000256" key="8">
    <source>
        <dbReference type="ARBA" id="ARBA00022842"/>
    </source>
</evidence>
<accession>W4RX35</accession>
<name>W4RX35_9XANT</name>
<dbReference type="Gene3D" id="3.30.310.50">
    <property type="entry name" value="Alpha-D-phosphohexomutase, C-terminal domain"/>
    <property type="match status" value="1"/>
</dbReference>
<evidence type="ECO:0000259" key="14">
    <source>
        <dbReference type="Pfam" id="PF02880"/>
    </source>
</evidence>
<dbReference type="AlphaFoldDB" id="W4RX35"/>
<comment type="similarity">
    <text evidence="4">Belongs to the phosphohexose mutase family.</text>
</comment>
<evidence type="ECO:0000256" key="1">
    <source>
        <dbReference type="ARBA" id="ARBA00000586"/>
    </source>
</evidence>
<dbReference type="InterPro" id="IPR005846">
    <property type="entry name" value="A-D-PHexomutase_a/b/a-III"/>
</dbReference>
<dbReference type="Proteomes" id="UP000019143">
    <property type="component" value="Unassembled WGS sequence"/>
</dbReference>
<gene>
    <name evidence="15" type="ORF">XPU_0462</name>
</gene>
<evidence type="ECO:0000256" key="6">
    <source>
        <dbReference type="ARBA" id="ARBA00022553"/>
    </source>
</evidence>
<dbReference type="SUPFAM" id="SSF55957">
    <property type="entry name" value="Phosphoglucomutase, C-terminal domain"/>
    <property type="match status" value="1"/>
</dbReference>
<dbReference type="GO" id="GO:0004615">
    <property type="term" value="F:phosphomannomutase activity"/>
    <property type="evidence" value="ECO:0007669"/>
    <property type="project" value="UniProtKB-EC"/>
</dbReference>
<dbReference type="CDD" id="cd03089">
    <property type="entry name" value="PMM_PGM"/>
    <property type="match status" value="1"/>
</dbReference>
<keyword evidence="6" id="KW-0597">Phosphoprotein</keyword>
<evidence type="ECO:0000313" key="16">
    <source>
        <dbReference type="Proteomes" id="UP000019143"/>
    </source>
</evidence>
<dbReference type="InterPro" id="IPR005844">
    <property type="entry name" value="A-D-PHexomutase_a/b/a-I"/>
</dbReference>
<dbReference type="PANTHER" id="PTHR43771">
    <property type="entry name" value="PHOSPHOMANNOMUTASE"/>
    <property type="match status" value="1"/>
</dbReference>
<evidence type="ECO:0000259" key="12">
    <source>
        <dbReference type="Pfam" id="PF02878"/>
    </source>
</evidence>
<dbReference type="Pfam" id="PF02879">
    <property type="entry name" value="PGM_PMM_II"/>
    <property type="match status" value="1"/>
</dbReference>
<dbReference type="SUPFAM" id="SSF53738">
    <property type="entry name" value="Phosphoglucomutase, first 3 domains"/>
    <property type="match status" value="3"/>
</dbReference>
<dbReference type="GO" id="GO:0005975">
    <property type="term" value="P:carbohydrate metabolic process"/>
    <property type="evidence" value="ECO:0007669"/>
    <property type="project" value="InterPro"/>
</dbReference>
<keyword evidence="10" id="KW-0812">Transmembrane</keyword>
<feature type="domain" description="Alpha-D-phosphohexomutase alpha/beta/alpha" evidence="12">
    <location>
        <begin position="303"/>
        <end position="431"/>
    </location>
</feature>
<feature type="domain" description="Alpha-D-phosphohexomutase alpha/beta/alpha" evidence="14">
    <location>
        <begin position="552"/>
        <end position="661"/>
    </location>
</feature>
<feature type="domain" description="Alpha-D-phosphohexomutase C-terminal" evidence="11">
    <location>
        <begin position="667"/>
        <end position="742"/>
    </location>
</feature>
<reference evidence="15 16" key="1">
    <citation type="submission" date="2014-01" db="EMBL/GenBank/DDBJ databases">
        <title>Genome sequence and analysis of Xanthomonas arboricola pv. pruni.</title>
        <authorList>
            <person name="Fujikawa T."/>
            <person name="Nakazono-Nagaoka E."/>
        </authorList>
    </citation>
    <scope>NUCLEOTIDE SEQUENCE [LARGE SCALE GENOMIC DNA]</scope>
    <source>
        <strain evidence="16">MAFF 311562</strain>
    </source>
</reference>
<dbReference type="InterPro" id="IPR005845">
    <property type="entry name" value="A-D-PHexomutase_a/b/a-II"/>
</dbReference>
<dbReference type="EC" id="5.4.2.8" evidence="5"/>
<evidence type="ECO:0000256" key="5">
    <source>
        <dbReference type="ARBA" id="ARBA00012730"/>
    </source>
</evidence>
<evidence type="ECO:0000313" key="15">
    <source>
        <dbReference type="EMBL" id="GAE48930.1"/>
    </source>
</evidence>
<dbReference type="InterPro" id="IPR036900">
    <property type="entry name" value="A-D-PHexomutase_C_sf"/>
</dbReference>
<dbReference type="Pfam" id="PF02880">
    <property type="entry name" value="PGM_PMM_III"/>
    <property type="match status" value="1"/>
</dbReference>
<evidence type="ECO:0000256" key="2">
    <source>
        <dbReference type="ARBA" id="ARBA00001946"/>
    </source>
</evidence>
<dbReference type="Gene3D" id="3.40.120.10">
    <property type="entry name" value="Alpha-D-Glucose-1,6-Bisphosphate, subunit A, domain 3"/>
    <property type="match status" value="3"/>
</dbReference>
<comment type="caution">
    <text evidence="15">The sequence shown here is derived from an EMBL/GenBank/DDBJ whole genome shotgun (WGS) entry which is preliminary data.</text>
</comment>
<protein>
    <recommendedName>
        <fullName evidence="5">phosphomannomutase</fullName>
        <ecNumber evidence="5">5.4.2.8</ecNumber>
    </recommendedName>
</protein>
<dbReference type="InterPro" id="IPR005843">
    <property type="entry name" value="A-D-PHexomutase_C"/>
</dbReference>
<keyword evidence="10" id="KW-0472">Membrane</keyword>
<keyword evidence="9" id="KW-0413">Isomerase</keyword>
<evidence type="ECO:0000259" key="13">
    <source>
        <dbReference type="Pfam" id="PF02879"/>
    </source>
</evidence>
<keyword evidence="10" id="KW-1133">Transmembrane helix</keyword>
<evidence type="ECO:0000256" key="7">
    <source>
        <dbReference type="ARBA" id="ARBA00022723"/>
    </source>
</evidence>
<feature type="domain" description="Alpha-D-phosphohexomutase alpha/beta/alpha" evidence="13">
    <location>
        <begin position="449"/>
        <end position="547"/>
    </location>
</feature>
<dbReference type="PRINTS" id="PR00509">
    <property type="entry name" value="PGMPMM"/>
</dbReference>
<organism evidence="15 16">
    <name type="scientific">Xanthomonas arboricola pv. pruni str. MAFF 311562</name>
    <dbReference type="NCBI Taxonomy" id="1414836"/>
    <lineage>
        <taxon>Bacteria</taxon>
        <taxon>Pseudomonadati</taxon>
        <taxon>Pseudomonadota</taxon>
        <taxon>Gammaproteobacteria</taxon>
        <taxon>Lysobacterales</taxon>
        <taxon>Lysobacteraceae</taxon>
        <taxon>Xanthomonas</taxon>
    </lineage>
</organism>
<dbReference type="EMBL" id="BAVB01000063">
    <property type="protein sequence ID" value="GAE48930.1"/>
    <property type="molecule type" value="Genomic_DNA"/>
</dbReference>
<dbReference type="InterPro" id="IPR005841">
    <property type="entry name" value="Alpha-D-phosphohexomutase_SF"/>
</dbReference>
<sequence length="760" mass="80960">MGVLVLLAAWFGWSSYTQWRQDAVAQELEQARDRAVQDISRAMAQQASQLDAVLKQPQVIAALANGDALAAASSIRERFKGAEDVQVLSGDLAAAYDNPKDFGYARLSLLESALVAERAQVHVVRDAKQVRLGVAAAVRLGAQPAVAYARLPLLRLTGPLDAIAVPGSAYLALRQGSYNVAQQGDAVLGDAAETLARPLGNSGLRVAAAVPQRDDGPLGLGAVGCAIVAALLLVIAVLLVLASRGRVALPRRRVAGEPTADEPTFSQSLQHDASLASQARALEADVPPAPPALVPAVQVATEMFRAYDIRGVVGKDLNPGVAALIGQAIGSVMQAQGLREVVVGRDGRLSGPELANGLIDGLRRAGCQVIDIGLAPTPVVYFGAYELRAGSCVAVTGSHNPPDYNGFKIVIGGETLSGAAIAELHQRINEGRLHTAATPGDLEQRDISDAYIQRIADDVQLDRPIKVVVDAGNGVAGDIAPRLLEAIGAEVIPLYCEIDGTFPNHHPDPSEPHNLDDLVKMVQRFDADIGVAFDGDADRLGVVTKQGAMVFPDRLLMLFAADVLQRNPGALVIYDVKCTGKLSDHVLRNGGSPLMWKTGHSLIKAKMRETDAELAGEMSGHFFFKERWYGFDDGIYAAARLLEILAQREETPSEVLDALPESVSTPEIKVPVDGDAHALVARFVERAQAGEESPFESARLSTIDGLRADFADGWGLVRASNTTPILVLRFEADTEDALQRIRGLFRSQLQALLPDHPLEF</sequence>
<dbReference type="Pfam" id="PF02878">
    <property type="entry name" value="PGM_PMM_I"/>
    <property type="match status" value="1"/>
</dbReference>
<evidence type="ECO:0000256" key="10">
    <source>
        <dbReference type="SAM" id="Phobius"/>
    </source>
</evidence>
<dbReference type="Pfam" id="PF00408">
    <property type="entry name" value="PGM_PMM_IV"/>
    <property type="match status" value="1"/>
</dbReference>
<keyword evidence="7" id="KW-0479">Metal-binding</keyword>
<dbReference type="InterPro" id="IPR016055">
    <property type="entry name" value="A-D-PHexomutase_a/b/a-I/II/III"/>
</dbReference>